<dbReference type="AlphaFoldDB" id="A0A9N9KI46"/>
<protein>
    <submittedName>
        <fullName evidence="1">22762_t:CDS:1</fullName>
    </submittedName>
</protein>
<gene>
    <name evidence="1" type="ORF">CPELLU_LOCUS21423</name>
</gene>
<feature type="non-terminal residue" evidence="1">
    <location>
        <position position="125"/>
    </location>
</feature>
<evidence type="ECO:0000313" key="1">
    <source>
        <dbReference type="EMBL" id="CAG8836655.1"/>
    </source>
</evidence>
<proteinExistence type="predicted"/>
<organism evidence="1 2">
    <name type="scientific">Cetraspora pellucida</name>
    <dbReference type="NCBI Taxonomy" id="1433469"/>
    <lineage>
        <taxon>Eukaryota</taxon>
        <taxon>Fungi</taxon>
        <taxon>Fungi incertae sedis</taxon>
        <taxon>Mucoromycota</taxon>
        <taxon>Glomeromycotina</taxon>
        <taxon>Glomeromycetes</taxon>
        <taxon>Diversisporales</taxon>
        <taxon>Gigasporaceae</taxon>
        <taxon>Cetraspora</taxon>
    </lineage>
</organism>
<evidence type="ECO:0000313" key="2">
    <source>
        <dbReference type="Proteomes" id="UP000789759"/>
    </source>
</evidence>
<feature type="non-terminal residue" evidence="1">
    <location>
        <position position="1"/>
    </location>
</feature>
<name>A0A9N9KI46_9GLOM</name>
<accession>A0A9N9KI46</accession>
<dbReference type="Proteomes" id="UP000789759">
    <property type="component" value="Unassembled WGS sequence"/>
</dbReference>
<reference evidence="1" key="1">
    <citation type="submission" date="2021-06" db="EMBL/GenBank/DDBJ databases">
        <authorList>
            <person name="Kallberg Y."/>
            <person name="Tangrot J."/>
            <person name="Rosling A."/>
        </authorList>
    </citation>
    <scope>NUCLEOTIDE SEQUENCE</scope>
    <source>
        <strain evidence="1">FL966</strain>
    </source>
</reference>
<comment type="caution">
    <text evidence="1">The sequence shown here is derived from an EMBL/GenBank/DDBJ whole genome shotgun (WGS) entry which is preliminary data.</text>
</comment>
<dbReference type="EMBL" id="CAJVQA010079246">
    <property type="protein sequence ID" value="CAG8836655.1"/>
    <property type="molecule type" value="Genomic_DNA"/>
</dbReference>
<keyword evidence="2" id="KW-1185">Reference proteome</keyword>
<sequence length="125" mass="14487">PLDAARNFDLMLLLDQSIEVNLNDFLLPEEIENITNPIPTLEIEDTTDLNSTIESEIENLENSITILLTDMLTQLATHSRTRKNLNQKIQTYYYLGKLLDQHADPAMIKDFIERKQGKRKAKDTW</sequence>